<feature type="domain" description="Lysozyme inhibitor LprI-like N-terminal" evidence="2">
    <location>
        <begin position="216"/>
        <end position="287"/>
    </location>
</feature>
<dbReference type="Gene3D" id="1.20.1270.180">
    <property type="match status" value="1"/>
</dbReference>
<evidence type="ECO:0000313" key="3">
    <source>
        <dbReference type="EMBL" id="MBU2787465.1"/>
    </source>
</evidence>
<feature type="signal peptide" evidence="1">
    <location>
        <begin position="1"/>
        <end position="24"/>
    </location>
</feature>
<dbReference type="EMBL" id="JAAXYO010000039">
    <property type="protein sequence ID" value="MBU2787465.1"/>
    <property type="molecule type" value="Genomic_DNA"/>
</dbReference>
<organism evidence="3 4">
    <name type="scientific">Igneacidithiobacillus copahuensis</name>
    <dbReference type="NCBI Taxonomy" id="2724909"/>
    <lineage>
        <taxon>Bacteria</taxon>
        <taxon>Pseudomonadati</taxon>
        <taxon>Pseudomonadota</taxon>
        <taxon>Acidithiobacillia</taxon>
        <taxon>Acidithiobacillales</taxon>
        <taxon>Acidithiobacillaceae</taxon>
        <taxon>Igneacidithiobacillus</taxon>
    </lineage>
</organism>
<keyword evidence="1" id="KW-0732">Signal</keyword>
<sequence length="297" mass="32724">MRRKSLHFAGLLLFGLCTPLPSLAIDCPQRTLSQTPAHFGPWPGPQFLRIVQKPGSYGTCDAVAEIIAGGELKASYMETAQNSITGTAAYDFKILHLIPGSYEQLATYGWSTGGDAGGSSYAIYSYRDGAMRRAFSASEMDGTISVQIRDGILTLAGFRSTKCMACGYSASASWRWNQEFGGWELLPGPKAEDFARYLNAPDLVENNGKGNLHGQALQEYNEVTRQLTERYDVLMHQANLAQKQKIRSSEIQWIIEKRKHCGESREALQPGQGLSLQCLISQTRSRLMILSSGLNGW</sequence>
<evidence type="ECO:0000259" key="2">
    <source>
        <dbReference type="Pfam" id="PF07007"/>
    </source>
</evidence>
<dbReference type="InterPro" id="IPR009739">
    <property type="entry name" value="LprI-like_N"/>
</dbReference>
<name>A0AAE2YNR2_9PROT</name>
<dbReference type="Proteomes" id="UP001197378">
    <property type="component" value="Unassembled WGS sequence"/>
</dbReference>
<gene>
    <name evidence="3" type="ORF">HFQ13_04435</name>
</gene>
<evidence type="ECO:0000313" key="4">
    <source>
        <dbReference type="Proteomes" id="UP001197378"/>
    </source>
</evidence>
<keyword evidence="4" id="KW-1185">Reference proteome</keyword>
<proteinExistence type="predicted"/>
<dbReference type="RefSeq" id="WP_215872471.1">
    <property type="nucleotide sequence ID" value="NZ_JAAXYO010000039.1"/>
</dbReference>
<protein>
    <submittedName>
        <fullName evidence="3">DUF1311 domain-containing protein</fullName>
    </submittedName>
</protein>
<evidence type="ECO:0000256" key="1">
    <source>
        <dbReference type="SAM" id="SignalP"/>
    </source>
</evidence>
<accession>A0AAE2YNR2</accession>
<dbReference type="Pfam" id="PF07007">
    <property type="entry name" value="LprI"/>
    <property type="match status" value="1"/>
</dbReference>
<dbReference type="AlphaFoldDB" id="A0AAE2YNR2"/>
<comment type="caution">
    <text evidence="3">The sequence shown here is derived from an EMBL/GenBank/DDBJ whole genome shotgun (WGS) entry which is preliminary data.</text>
</comment>
<feature type="chain" id="PRO_5042149356" evidence="1">
    <location>
        <begin position="25"/>
        <end position="297"/>
    </location>
</feature>
<reference evidence="3" key="1">
    <citation type="journal article" date="2021" name="ISME J.">
        <title>Genomic evolution of the class Acidithiobacillia: deep-branching Proteobacteria living in extreme acidic conditions.</title>
        <authorList>
            <person name="Moya-Beltran A."/>
            <person name="Beard S."/>
            <person name="Rojas-Villalobos C."/>
            <person name="Issotta F."/>
            <person name="Gallardo Y."/>
            <person name="Ulloa R."/>
            <person name="Giaveno A."/>
            <person name="Degli Esposti M."/>
            <person name="Johnson D.B."/>
            <person name="Quatrini R."/>
        </authorList>
    </citation>
    <scope>NUCLEOTIDE SEQUENCE</scope>
    <source>
        <strain evidence="3">VAN18-1</strain>
    </source>
</reference>